<evidence type="ECO:0000259" key="8">
    <source>
        <dbReference type="Pfam" id="PF25568"/>
    </source>
</evidence>
<comment type="caution">
    <text evidence="9">The sequence shown here is derived from an EMBL/GenBank/DDBJ whole genome shotgun (WGS) entry which is preliminary data.</text>
</comment>
<sequence length="446" mass="49941">FLNLGPALGFSLYSQVPSVSAIFSLYTSFSAITMLFRTILNEVVPERIREYVALKVVDFFSSYFQSNFTVVIEERWEFAENQTFRAAEVYLPTRLAGLSTSELLVGSSDLKNPAAEPKFGIPVNTKIIDELEGIRFEWTLHSVETKKYCREKRCGEEKIIIFTTNHKEKLDPTLLRPGRMDVHILMDNCTPFVFKKLVALYLKINEHVLFDPIEKLVLEVSATPAEVTQQLMASKDADIAFKDLRRHHFLRIHRRTVPRFQETNWVDPVPTTPSLPLAFAMTGWRLGYLAGPKHIVAACSKLQGQVSSGASSIAQKAGVAALGLGKAGGETVAEMVKAYRERRDFLVKNFREMEGVKISEPQGAFYLFIDFSAYYGSEAEGFGLINDSSSLALYFLDKFQVAMVPGDAFGDDTCIRISYATSLDVLRAAVVKIRKALEPLRATVSV</sequence>
<feature type="non-terminal residue" evidence="9">
    <location>
        <position position="1"/>
    </location>
</feature>
<dbReference type="EMBL" id="JAGKQM010000004">
    <property type="protein sequence ID" value="KAH0929617.1"/>
    <property type="molecule type" value="Genomic_DNA"/>
</dbReference>
<proteinExistence type="inferred from homology"/>
<dbReference type="Pfam" id="PF00155">
    <property type="entry name" value="Aminotran_1_2"/>
    <property type="match status" value="1"/>
</dbReference>
<dbReference type="InterPro" id="IPR025753">
    <property type="entry name" value="AAA_N_dom"/>
</dbReference>
<protein>
    <recommendedName>
        <fullName evidence="11">Aminotransferase class I/classII domain-containing protein</fullName>
    </recommendedName>
</protein>
<dbReference type="InterPro" id="IPR015424">
    <property type="entry name" value="PyrdxlP-dep_Trfase"/>
</dbReference>
<evidence type="ECO:0000256" key="4">
    <source>
        <dbReference type="ARBA" id="ARBA00022679"/>
    </source>
</evidence>
<gene>
    <name evidence="9" type="ORF">HID58_015344</name>
</gene>
<organism evidence="9 10">
    <name type="scientific">Brassica napus</name>
    <name type="common">Rape</name>
    <dbReference type="NCBI Taxonomy" id="3708"/>
    <lineage>
        <taxon>Eukaryota</taxon>
        <taxon>Viridiplantae</taxon>
        <taxon>Streptophyta</taxon>
        <taxon>Embryophyta</taxon>
        <taxon>Tracheophyta</taxon>
        <taxon>Spermatophyta</taxon>
        <taxon>Magnoliopsida</taxon>
        <taxon>eudicotyledons</taxon>
        <taxon>Gunneridae</taxon>
        <taxon>Pentapetalae</taxon>
        <taxon>rosids</taxon>
        <taxon>malvids</taxon>
        <taxon>Brassicales</taxon>
        <taxon>Brassicaceae</taxon>
        <taxon>Brassiceae</taxon>
        <taxon>Brassica</taxon>
    </lineage>
</organism>
<dbReference type="SUPFAM" id="SSF53383">
    <property type="entry name" value="PLP-dependent transferases"/>
    <property type="match status" value="1"/>
</dbReference>
<dbReference type="Pfam" id="PF14363">
    <property type="entry name" value="AAA_assoc"/>
    <property type="match status" value="1"/>
</dbReference>
<evidence type="ECO:0008006" key="11">
    <source>
        <dbReference type="Google" id="ProtNLM"/>
    </source>
</evidence>
<reference evidence="9 10" key="1">
    <citation type="submission" date="2021-05" db="EMBL/GenBank/DDBJ databases">
        <title>Genome Assembly of Synthetic Allotetraploid Brassica napus Reveals Homoeologous Exchanges between Subgenomes.</title>
        <authorList>
            <person name="Davis J.T."/>
        </authorList>
    </citation>
    <scope>NUCLEOTIDE SEQUENCE [LARGE SCALE GENOMIC DNA]</scope>
    <source>
        <strain evidence="10">cv. Da-Ae</strain>
        <tissue evidence="9">Seedling</tissue>
    </source>
</reference>
<keyword evidence="5" id="KW-0663">Pyridoxal phosphate</keyword>
<dbReference type="InterPro" id="IPR027417">
    <property type="entry name" value="P-loop_NTPase"/>
</dbReference>
<dbReference type="PANTHER" id="PTHR46383">
    <property type="entry name" value="ASPARTATE AMINOTRANSFERASE"/>
    <property type="match status" value="1"/>
</dbReference>
<dbReference type="CDD" id="cd00609">
    <property type="entry name" value="AAT_like"/>
    <property type="match status" value="1"/>
</dbReference>
<evidence type="ECO:0000256" key="2">
    <source>
        <dbReference type="ARBA" id="ARBA00007441"/>
    </source>
</evidence>
<evidence type="ECO:0000256" key="3">
    <source>
        <dbReference type="ARBA" id="ARBA00022576"/>
    </source>
</evidence>
<dbReference type="InterPro" id="IPR015422">
    <property type="entry name" value="PyrdxlP-dep_Trfase_small"/>
</dbReference>
<keyword evidence="3" id="KW-0032">Aminotransferase</keyword>
<dbReference type="SUPFAM" id="SSF52540">
    <property type="entry name" value="P-loop containing nucleoside triphosphate hydrolases"/>
    <property type="match status" value="1"/>
</dbReference>
<evidence type="ECO:0000259" key="7">
    <source>
        <dbReference type="Pfam" id="PF14363"/>
    </source>
</evidence>
<accession>A0ABQ8DKL1</accession>
<evidence type="ECO:0000313" key="9">
    <source>
        <dbReference type="EMBL" id="KAH0929617.1"/>
    </source>
</evidence>
<dbReference type="InterPro" id="IPR058017">
    <property type="entry name" value="At3g28540-like_C"/>
</dbReference>
<feature type="domain" description="AAA+ ATPase At3g28540-like C-terminal" evidence="8">
    <location>
        <begin position="189"/>
        <end position="245"/>
    </location>
</feature>
<keyword evidence="10" id="KW-1185">Reference proteome</keyword>
<evidence type="ECO:0000256" key="1">
    <source>
        <dbReference type="ARBA" id="ARBA00001933"/>
    </source>
</evidence>
<evidence type="ECO:0000313" key="10">
    <source>
        <dbReference type="Proteomes" id="UP000824890"/>
    </source>
</evidence>
<dbReference type="InterPro" id="IPR050596">
    <property type="entry name" value="AspAT/PAT-like"/>
</dbReference>
<dbReference type="Gene3D" id="3.40.50.300">
    <property type="entry name" value="P-loop containing nucleotide triphosphate hydrolases"/>
    <property type="match status" value="1"/>
</dbReference>
<name>A0ABQ8DKL1_BRANA</name>
<evidence type="ECO:0000256" key="5">
    <source>
        <dbReference type="ARBA" id="ARBA00022898"/>
    </source>
</evidence>
<dbReference type="PANTHER" id="PTHR46383:SF1">
    <property type="entry name" value="ASPARTATE AMINOTRANSFERASE"/>
    <property type="match status" value="1"/>
</dbReference>
<comment type="cofactor">
    <cofactor evidence="1">
        <name>pyridoxal 5'-phosphate</name>
        <dbReference type="ChEBI" id="CHEBI:597326"/>
    </cofactor>
</comment>
<keyword evidence="4" id="KW-0808">Transferase</keyword>
<dbReference type="Gene3D" id="6.10.280.40">
    <property type="match status" value="1"/>
</dbReference>
<dbReference type="Gene3D" id="3.90.1150.10">
    <property type="entry name" value="Aspartate Aminotransferase, domain 1"/>
    <property type="match status" value="1"/>
</dbReference>
<dbReference type="Pfam" id="PF25568">
    <property type="entry name" value="AAA_lid_At3g28540"/>
    <property type="match status" value="1"/>
</dbReference>
<evidence type="ECO:0000259" key="6">
    <source>
        <dbReference type="Pfam" id="PF00155"/>
    </source>
</evidence>
<feature type="domain" description="AAA-type ATPase N-terminal" evidence="7">
    <location>
        <begin position="44"/>
        <end position="141"/>
    </location>
</feature>
<dbReference type="Proteomes" id="UP000824890">
    <property type="component" value="Unassembled WGS sequence"/>
</dbReference>
<dbReference type="InterPro" id="IPR004839">
    <property type="entry name" value="Aminotransferase_I/II_large"/>
</dbReference>
<feature type="domain" description="Aminotransferase class I/classII large" evidence="6">
    <location>
        <begin position="278"/>
        <end position="432"/>
    </location>
</feature>
<comment type="similarity">
    <text evidence="2">Belongs to the class-I pyridoxal-phosphate-dependent aminotransferase family.</text>
</comment>